<dbReference type="AlphaFoldDB" id="A0A7R9D778"/>
<feature type="region of interest" description="Disordered" evidence="6">
    <location>
        <begin position="105"/>
        <end position="147"/>
    </location>
</feature>
<comment type="subcellular location">
    <subcellularLocation>
        <location evidence="1">Membrane</location>
        <topology evidence="1">Multi-pass membrane protein</topology>
    </subcellularLocation>
</comment>
<sequence length="368" mass="40971">MGAALSIAWLVVLFGWFCFGGPVVRVVEPAAGGVGTIGTSVAIHQFMKKIQKYVYGTVRFTVPATWCLTVVPCAHKRGVGRKVGLPGRERALLLSQCRLWRDGRINEKPTKTSPNKERKNNKGIRRRARLSDSPRGVTGPTSNSEGRQSVFMLYPVNTCRKGVVNPKASPENVTRKEIKKEGSLVFVLRGSHERKFTIDDAFEEENDEAIRIYGSTTEISPLKPKQRNIITDDSIIVRVENPNRSTTISTTPRFKSADDSISRDSDSLIQDGGYYSGMYDPSQSCWRHPKVQENWKMVLAAVVLLLVGIGLLITGIIVECLPLPGIQGFAFFIAGFICFIPGAYHVVYIYLAVKGRRGYDFYHLPLFN</sequence>
<dbReference type="EMBL" id="OD003625">
    <property type="protein sequence ID" value="CAD7408285.1"/>
    <property type="molecule type" value="Genomic_DNA"/>
</dbReference>
<gene>
    <name evidence="9" type="ORF">TPSB3V08_LOCUS6274</name>
</gene>
<accession>A0A7R9D778</accession>
<keyword evidence="5 7" id="KW-0472">Membrane</keyword>
<dbReference type="InterPro" id="IPR008590">
    <property type="entry name" value="TMEM_230/134"/>
</dbReference>
<evidence type="ECO:0000256" key="4">
    <source>
        <dbReference type="ARBA" id="ARBA00022989"/>
    </source>
</evidence>
<evidence type="ECO:0008006" key="10">
    <source>
        <dbReference type="Google" id="ProtNLM"/>
    </source>
</evidence>
<feature type="transmembrane region" description="Helical" evidence="7">
    <location>
        <begin position="329"/>
        <end position="353"/>
    </location>
</feature>
<proteinExistence type="inferred from homology"/>
<feature type="transmembrane region" description="Helical" evidence="7">
    <location>
        <begin position="297"/>
        <end position="317"/>
    </location>
</feature>
<dbReference type="PANTHER" id="PTHR13558:SF1">
    <property type="entry name" value="TRANSMEMBRANE PROTEIN 134"/>
    <property type="match status" value="1"/>
</dbReference>
<evidence type="ECO:0000256" key="7">
    <source>
        <dbReference type="SAM" id="Phobius"/>
    </source>
</evidence>
<reference evidence="9" key="1">
    <citation type="submission" date="2020-11" db="EMBL/GenBank/DDBJ databases">
        <authorList>
            <person name="Tran Van P."/>
        </authorList>
    </citation>
    <scope>NUCLEOTIDE SEQUENCE</scope>
</reference>
<evidence type="ECO:0000313" key="9">
    <source>
        <dbReference type="EMBL" id="CAD7408285.1"/>
    </source>
</evidence>
<dbReference type="GO" id="GO:0016020">
    <property type="term" value="C:membrane"/>
    <property type="evidence" value="ECO:0007669"/>
    <property type="project" value="UniProtKB-SubCell"/>
</dbReference>
<evidence type="ECO:0000256" key="6">
    <source>
        <dbReference type="SAM" id="MobiDB-lite"/>
    </source>
</evidence>
<evidence type="ECO:0000256" key="5">
    <source>
        <dbReference type="ARBA" id="ARBA00023136"/>
    </source>
</evidence>
<dbReference type="InterPro" id="IPR039714">
    <property type="entry name" value="TMEM134"/>
</dbReference>
<keyword evidence="3 7" id="KW-0812">Transmembrane</keyword>
<name>A0A7R9D778_TIMPO</name>
<organism evidence="9">
    <name type="scientific">Timema poppense</name>
    <name type="common">Walking stick</name>
    <dbReference type="NCBI Taxonomy" id="170557"/>
    <lineage>
        <taxon>Eukaryota</taxon>
        <taxon>Metazoa</taxon>
        <taxon>Ecdysozoa</taxon>
        <taxon>Arthropoda</taxon>
        <taxon>Hexapoda</taxon>
        <taxon>Insecta</taxon>
        <taxon>Pterygota</taxon>
        <taxon>Neoptera</taxon>
        <taxon>Polyneoptera</taxon>
        <taxon>Phasmatodea</taxon>
        <taxon>Timematodea</taxon>
        <taxon>Timematoidea</taxon>
        <taxon>Timematidae</taxon>
        <taxon>Timema</taxon>
    </lineage>
</organism>
<dbReference type="PANTHER" id="PTHR13558">
    <property type="entry name" value="TRANSMEMBRANE PROTEIN 134"/>
    <property type="match status" value="1"/>
</dbReference>
<comment type="similarity">
    <text evidence="2">Belongs to the TMEM134/TMEM230 family.</text>
</comment>
<evidence type="ECO:0000256" key="8">
    <source>
        <dbReference type="SAM" id="SignalP"/>
    </source>
</evidence>
<keyword evidence="8" id="KW-0732">Signal</keyword>
<feature type="chain" id="PRO_5030738857" description="Transmembrane protein 134" evidence="8">
    <location>
        <begin position="21"/>
        <end position="368"/>
    </location>
</feature>
<feature type="compositionally biased region" description="Basic and acidic residues" evidence="6">
    <location>
        <begin position="105"/>
        <end position="120"/>
    </location>
</feature>
<dbReference type="Pfam" id="PF05915">
    <property type="entry name" value="TMEM_230_134"/>
    <property type="match status" value="1"/>
</dbReference>
<evidence type="ECO:0000256" key="1">
    <source>
        <dbReference type="ARBA" id="ARBA00004141"/>
    </source>
</evidence>
<protein>
    <recommendedName>
        <fullName evidence="10">Transmembrane protein 134</fullName>
    </recommendedName>
</protein>
<evidence type="ECO:0000256" key="3">
    <source>
        <dbReference type="ARBA" id="ARBA00022692"/>
    </source>
</evidence>
<keyword evidence="4 7" id="KW-1133">Transmembrane helix</keyword>
<feature type="signal peptide" evidence="8">
    <location>
        <begin position="1"/>
        <end position="20"/>
    </location>
</feature>
<evidence type="ECO:0000256" key="2">
    <source>
        <dbReference type="ARBA" id="ARBA00007743"/>
    </source>
</evidence>